<protein>
    <submittedName>
        <fullName evidence="1">Uncharacterized protein</fullName>
    </submittedName>
</protein>
<dbReference type="AlphaFoldDB" id="A0A1S8X3I7"/>
<gene>
    <name evidence="1" type="ORF">X801_02812</name>
</gene>
<keyword evidence="2" id="KW-1185">Reference proteome</keyword>
<reference evidence="1 2" key="1">
    <citation type="submission" date="2015-03" db="EMBL/GenBank/DDBJ databases">
        <title>Draft genome of the nematode, Opisthorchis viverrini.</title>
        <authorList>
            <person name="Mitreva M."/>
        </authorList>
    </citation>
    <scope>NUCLEOTIDE SEQUENCE [LARGE SCALE GENOMIC DNA]</scope>
    <source>
        <strain evidence="1">Khon Kaen</strain>
    </source>
</reference>
<dbReference type="EMBL" id="KV892192">
    <property type="protein sequence ID" value="OON21294.1"/>
    <property type="molecule type" value="Genomic_DNA"/>
</dbReference>
<proteinExistence type="predicted"/>
<evidence type="ECO:0000313" key="2">
    <source>
        <dbReference type="Proteomes" id="UP000243686"/>
    </source>
</evidence>
<accession>A0A1S8X3I7</accession>
<dbReference type="Proteomes" id="UP000243686">
    <property type="component" value="Unassembled WGS sequence"/>
</dbReference>
<name>A0A1S8X3I7_OPIVI</name>
<evidence type="ECO:0000313" key="1">
    <source>
        <dbReference type="EMBL" id="OON21294.1"/>
    </source>
</evidence>
<feature type="non-terminal residue" evidence="1">
    <location>
        <position position="74"/>
    </location>
</feature>
<sequence>MHSISYTENRNICADIFQLKIPFKRNFNLESKSMYSACTSDRRVYLMLQELMQESLEKRNRKMELCEEVKTSET</sequence>
<organism evidence="1 2">
    <name type="scientific">Opisthorchis viverrini</name>
    <name type="common">Southeast Asian liver fluke</name>
    <dbReference type="NCBI Taxonomy" id="6198"/>
    <lineage>
        <taxon>Eukaryota</taxon>
        <taxon>Metazoa</taxon>
        <taxon>Spiralia</taxon>
        <taxon>Lophotrochozoa</taxon>
        <taxon>Platyhelminthes</taxon>
        <taxon>Trematoda</taxon>
        <taxon>Digenea</taxon>
        <taxon>Opisthorchiida</taxon>
        <taxon>Opisthorchiata</taxon>
        <taxon>Opisthorchiidae</taxon>
        <taxon>Opisthorchis</taxon>
    </lineage>
</organism>